<evidence type="ECO:0000313" key="2">
    <source>
        <dbReference type="EnsemblMetazoa" id="ISCW021231-PA"/>
    </source>
</evidence>
<keyword evidence="3" id="KW-1185">Reference proteome</keyword>
<evidence type="ECO:0000313" key="3">
    <source>
        <dbReference type="Proteomes" id="UP000001555"/>
    </source>
</evidence>
<sequence>MAKKAHFSCKARQIMRCWRKPAFCVKPLFQILFVPVSPIEKHAGSTSACTSYRCAAVFFRSKKAVCFHHRHQDNKRRITFSDGTCIIGECVNPAPPSAIVCGCSLRNY</sequence>
<protein>
    <submittedName>
        <fullName evidence="1 2">Uncharacterized protein</fullName>
    </submittedName>
</protein>
<dbReference type="VEuPathDB" id="VectorBase:ISCW021231"/>
<organism>
    <name type="scientific">Ixodes scapularis</name>
    <name type="common">Black-legged tick</name>
    <name type="synonym">Deer tick</name>
    <dbReference type="NCBI Taxonomy" id="6945"/>
    <lineage>
        <taxon>Eukaryota</taxon>
        <taxon>Metazoa</taxon>
        <taxon>Ecdysozoa</taxon>
        <taxon>Arthropoda</taxon>
        <taxon>Chelicerata</taxon>
        <taxon>Arachnida</taxon>
        <taxon>Acari</taxon>
        <taxon>Parasitiformes</taxon>
        <taxon>Ixodida</taxon>
        <taxon>Ixodoidea</taxon>
        <taxon>Ixodidae</taxon>
        <taxon>Ixodinae</taxon>
        <taxon>Ixodes</taxon>
    </lineage>
</organism>
<evidence type="ECO:0000313" key="1">
    <source>
        <dbReference type="EMBL" id="EEC15579.1"/>
    </source>
</evidence>
<dbReference type="VEuPathDB" id="VectorBase:ISCI021231"/>
<name>B7Q9Q7_IXOSC</name>
<dbReference type="EnsemblMetazoa" id="ISCW021231-RA">
    <property type="protein sequence ID" value="ISCW021231-PA"/>
    <property type="gene ID" value="ISCW021231"/>
</dbReference>
<dbReference type="PaxDb" id="6945-B7Q9Q7"/>
<accession>B7Q9Q7</accession>
<dbReference type="InParanoid" id="B7Q9Q7"/>
<gene>
    <name evidence="1" type="ORF">IscW_ISCW021231</name>
</gene>
<reference evidence="2" key="2">
    <citation type="submission" date="2020-05" db="UniProtKB">
        <authorList>
            <consortium name="EnsemblMetazoa"/>
        </authorList>
    </citation>
    <scope>IDENTIFICATION</scope>
    <source>
        <strain evidence="2">wikel</strain>
    </source>
</reference>
<reference evidence="1 3" key="1">
    <citation type="submission" date="2008-03" db="EMBL/GenBank/DDBJ databases">
        <title>Annotation of Ixodes scapularis.</title>
        <authorList>
            <consortium name="Ixodes scapularis Genome Project Consortium"/>
            <person name="Caler E."/>
            <person name="Hannick L.I."/>
            <person name="Bidwell S."/>
            <person name="Joardar V."/>
            <person name="Thiagarajan M."/>
            <person name="Amedeo P."/>
            <person name="Galinsky K.J."/>
            <person name="Schobel S."/>
            <person name="Inman J."/>
            <person name="Hostetler J."/>
            <person name="Miller J."/>
            <person name="Hammond M."/>
            <person name="Megy K."/>
            <person name="Lawson D."/>
            <person name="Kodira C."/>
            <person name="Sutton G."/>
            <person name="Meyer J."/>
            <person name="Hill C.A."/>
            <person name="Birren B."/>
            <person name="Nene V."/>
            <person name="Collins F."/>
            <person name="Alarcon-Chaidez F."/>
            <person name="Wikel S."/>
            <person name="Strausberg R."/>
        </authorList>
    </citation>
    <scope>NUCLEOTIDE SEQUENCE [LARGE SCALE GENOMIC DNA]</scope>
    <source>
        <strain evidence="3">Wikel</strain>
        <strain evidence="1">Wikel colony</strain>
    </source>
</reference>
<dbReference type="Proteomes" id="UP000001555">
    <property type="component" value="Unassembled WGS sequence"/>
</dbReference>
<dbReference type="AlphaFoldDB" id="B7Q9Q7"/>
<proteinExistence type="predicted"/>
<dbReference type="EMBL" id="DS890811">
    <property type="protein sequence ID" value="EEC15579.1"/>
    <property type="molecule type" value="Genomic_DNA"/>
</dbReference>
<dbReference type="EMBL" id="ABJB010801264">
    <property type="status" value="NOT_ANNOTATED_CDS"/>
    <property type="molecule type" value="Genomic_DNA"/>
</dbReference>
<dbReference type="HOGENOM" id="CLU_154825_0_0_1"/>